<comment type="similarity">
    <text evidence="1">Belongs to the FtsK/SpoIIIE/SftA family.</text>
</comment>
<dbReference type="GO" id="GO:0003677">
    <property type="term" value="F:DNA binding"/>
    <property type="evidence" value="ECO:0007669"/>
    <property type="project" value="UniProtKB-KW"/>
</dbReference>
<keyword evidence="2 5" id="KW-0547">Nucleotide-binding</keyword>
<comment type="caution">
    <text evidence="8">The sequence shown here is derived from an EMBL/GenBank/DDBJ whole genome shotgun (WGS) entry which is preliminary data.</text>
</comment>
<keyword evidence="3 5" id="KW-0067">ATP-binding</keyword>
<dbReference type="Gene3D" id="3.40.50.300">
    <property type="entry name" value="P-loop containing nucleotide triphosphate hydrolases"/>
    <property type="match status" value="1"/>
</dbReference>
<evidence type="ECO:0000256" key="1">
    <source>
        <dbReference type="ARBA" id="ARBA00006474"/>
    </source>
</evidence>
<feature type="compositionally biased region" description="Pro residues" evidence="6">
    <location>
        <begin position="1472"/>
        <end position="1492"/>
    </location>
</feature>
<organism evidence="8 9">
    <name type="scientific">Candidatus Viridilinea mediisalina</name>
    <dbReference type="NCBI Taxonomy" id="2024553"/>
    <lineage>
        <taxon>Bacteria</taxon>
        <taxon>Bacillati</taxon>
        <taxon>Chloroflexota</taxon>
        <taxon>Chloroflexia</taxon>
        <taxon>Chloroflexales</taxon>
        <taxon>Chloroflexineae</taxon>
        <taxon>Oscillochloridaceae</taxon>
        <taxon>Candidatus Viridilinea</taxon>
    </lineage>
</organism>
<evidence type="ECO:0000256" key="6">
    <source>
        <dbReference type="SAM" id="MobiDB-lite"/>
    </source>
</evidence>
<evidence type="ECO:0000313" key="8">
    <source>
        <dbReference type="EMBL" id="PDW02508.1"/>
    </source>
</evidence>
<feature type="region of interest" description="Disordered" evidence="6">
    <location>
        <begin position="1364"/>
        <end position="1384"/>
    </location>
</feature>
<dbReference type="PROSITE" id="PS50901">
    <property type="entry name" value="FTSK"/>
    <property type="match status" value="1"/>
</dbReference>
<dbReference type="OrthoDB" id="3217500at2"/>
<evidence type="ECO:0000259" key="7">
    <source>
        <dbReference type="PROSITE" id="PS50901"/>
    </source>
</evidence>
<dbReference type="InterPro" id="IPR002543">
    <property type="entry name" value="FtsK_dom"/>
</dbReference>
<dbReference type="Pfam" id="PF17854">
    <property type="entry name" value="FtsK_alpha"/>
    <property type="match status" value="1"/>
</dbReference>
<dbReference type="CDD" id="cd01127">
    <property type="entry name" value="TrwB_TraG_TraD_VirD4"/>
    <property type="match status" value="1"/>
</dbReference>
<feature type="binding site" evidence="5">
    <location>
        <begin position="1630"/>
        <end position="1637"/>
    </location>
    <ligand>
        <name>ATP</name>
        <dbReference type="ChEBI" id="CHEBI:30616"/>
    </ligand>
</feature>
<accession>A0A2A6RI11</accession>
<feature type="compositionally biased region" description="Basic and acidic residues" evidence="6">
    <location>
        <begin position="409"/>
        <end position="418"/>
    </location>
</feature>
<feature type="region of interest" description="Disordered" evidence="6">
    <location>
        <begin position="1330"/>
        <end position="1351"/>
    </location>
</feature>
<proteinExistence type="inferred from homology"/>
<evidence type="ECO:0000256" key="3">
    <source>
        <dbReference type="ARBA" id="ARBA00022840"/>
    </source>
</evidence>
<dbReference type="Gene3D" id="3.30.980.40">
    <property type="match status" value="1"/>
</dbReference>
<feature type="compositionally biased region" description="Basic and acidic residues" evidence="6">
    <location>
        <begin position="1435"/>
        <end position="1447"/>
    </location>
</feature>
<dbReference type="Pfam" id="PF01580">
    <property type="entry name" value="FtsK_SpoIIIE"/>
    <property type="match status" value="1"/>
</dbReference>
<gene>
    <name evidence="8" type="ORF">CJ255_13580</name>
</gene>
<evidence type="ECO:0000256" key="4">
    <source>
        <dbReference type="ARBA" id="ARBA00023125"/>
    </source>
</evidence>
<evidence type="ECO:0000256" key="2">
    <source>
        <dbReference type="ARBA" id="ARBA00022741"/>
    </source>
</evidence>
<dbReference type="EMBL" id="NQWI01000064">
    <property type="protein sequence ID" value="PDW02508.1"/>
    <property type="molecule type" value="Genomic_DNA"/>
</dbReference>
<evidence type="ECO:0000256" key="5">
    <source>
        <dbReference type="PROSITE-ProRule" id="PRU00289"/>
    </source>
</evidence>
<dbReference type="RefSeq" id="WP_097644648.1">
    <property type="nucleotide sequence ID" value="NZ_NQWI01000064.1"/>
</dbReference>
<feature type="region of interest" description="Disordered" evidence="6">
    <location>
        <begin position="1396"/>
        <end position="1518"/>
    </location>
</feature>
<sequence>MIQTTTATIATALSGYLAAQLQGRTKARAFFRISGFHDAVYRQLLDHFAQHNWYLHETPLEVRSIDPVAGHEQCVVDPGRSATWYRNNPPKGHALVLIQNRLSSDAQSLKDLFPVTELSLSREGLPQLLAACLRNYQLTKSERELLMKFVRRSAALHREPQLADLTEFLLAVDQLLHRQPGIGVARAMVQSLHHLGLFCCLELEHHLNTPRGDTLLRQLKQAARIGSEVLEERLRNDYLQRLAQAPLDDEMGGMDREQKRELIRRFIEGDLRDDYAARRQVYQIDWREMQHVITLKSRLRRDEKLVQVASQLAQALEPEAATSAEVVQDVLADLRAGREPDDAAIDQLLTDYEAHLERPLRNALRSMLKQRHRKHGDLLVGLTTLAVELLMPLQAQLQAGTQLHVNPHVPDELDEPKQKGKGKGKRHTLRHAIATLRTLYGGCTSHMPAFTWNLQPLWELETALANAADDDGDEAEEERLAKYELSFKLSVLNASGEELARGELVWLYRSDSPAALTMRALESEYAQLQAQGQAATPRLRVPLFNTCPTHGQLGDLDLSHPIQSFGNWFEQPGDLRDRLEQQLAPRTRETVLAPLRASLSQLEAAWGQFVAIAATDGLLAADLPMLLTAYQDFLATSLEQLRSPQEMKAGFKLLNQAWIVGQPNFPHWALMPLMHPLKLHWWHERARYFNQVVAQLLNPDVITQIVDEVRYRRELVATYSSSGNPAILTLAVGEGRPAVHFVPAEETEGYELFLREREEHETLGCDPGALAEDEADLAAQRAVESITAVVQDYIETYPFVRDGLELLLFECRNAALPGLLVQQLTRLSQRHNWQLRLAVQVHTSNRGAPLFRRVSAWVKHEAAGTEQRTGAYFPPVSLKVLEVPADRLCQLREDSDIVILADVLASKGQHISAELQPCTTPDLPAPGYLPTARALQEPFQEGDLHRRILLTPPQQPTVLRLFHLCQYAAHAKINRPFALTSEAQFYRELSLDEWEMQLAELHQHFNWVICYDPTIDRFLLRAAFANQVEVIRYSLGLGAKRQHNLTVSSAQSTKQLVIRRLAARLAALLPNTEASFLDQVAEQLVRHANTVSGDIVLRAAGPGAFLNELIGLVAAKFATERRYAANQPNALTTWILLDDVEHWFKKKFPDMLFVAVKRNANGGLHLHLEILEAKCVGQISFEAEARDAEEQVRCGVNQLAPAFAPGNQHLDALYWYDQLYRALVGSIVVPHAAQPLWELLRDNLHQGNFTHAMSGHIWAFCYDGQLGANNQAQTYAVATRASDAPDVAIYAHHYGRNDLCQLLRDLIESEGDASFGPHPLTPSPACGRGGTALDEGAAPFDPHPLTPSPASVYGQTEHVVTAAKERKGTQQNSGAFAPLPQRGRGDARLVSLSNQSLSKGVGGEGHPEPRHNLEEHEATLPPSPTTWERGPGGEGHPEPRHNLEEHGATLPPSPTTWERGPGGEGHPESPASSPPASPPPASPPPASPPPPASASLASQARELQRALRQRGIQVQPIDPAQADIGPSVIRFKFRLSGSESLKKLQAAAVDLARDLALIRAPFIDNVAGTNFVGVDLPRSEPELVPLQPLLSELPTPGPGPGELPIIIGKTPDGRLQIEDLATFPHLLVAGATNSGKSVFLRSILLGLMAQYQPGGVELLIVDPKQTDFSFFEGLAYLRGGQVFTNAQAASEALLELVRSEMPRRQQLMRGRSMKLKEFNERFPAEALPPIVAMIDEYAQLLSIQSKKDAESFERDLMSLAAVARATGIHLILATQRPSVNVVTGTLKANLPARIAFQVPTNNDSRVVLDQGGAENLLGRGDMLFRRPSGELLRLQAPFMDEVTMQAWVKDR</sequence>
<feature type="region of interest" description="Disordered" evidence="6">
    <location>
        <begin position="406"/>
        <end position="427"/>
    </location>
</feature>
<keyword evidence="9" id="KW-1185">Reference proteome</keyword>
<dbReference type="InterPro" id="IPR050206">
    <property type="entry name" value="FtsK/SpoIIIE/SftA"/>
</dbReference>
<protein>
    <recommendedName>
        <fullName evidence="7">FtsK domain-containing protein</fullName>
    </recommendedName>
</protein>
<dbReference type="Proteomes" id="UP000220527">
    <property type="component" value="Unassembled WGS sequence"/>
</dbReference>
<feature type="compositionally biased region" description="Basic and acidic residues" evidence="6">
    <location>
        <begin position="1405"/>
        <end position="1418"/>
    </location>
</feature>
<dbReference type="InterPro" id="IPR041027">
    <property type="entry name" value="FtsK_alpha"/>
</dbReference>
<name>A0A2A6RI11_9CHLR</name>
<evidence type="ECO:0000313" key="9">
    <source>
        <dbReference type="Proteomes" id="UP000220527"/>
    </source>
</evidence>
<dbReference type="InterPro" id="IPR027417">
    <property type="entry name" value="P-loop_NTPase"/>
</dbReference>
<dbReference type="PANTHER" id="PTHR22683">
    <property type="entry name" value="SPORULATION PROTEIN RELATED"/>
    <property type="match status" value="1"/>
</dbReference>
<feature type="domain" description="FtsK" evidence="7">
    <location>
        <begin position="1612"/>
        <end position="1805"/>
    </location>
</feature>
<keyword evidence="4" id="KW-0238">DNA-binding</keyword>
<dbReference type="GO" id="GO:0005524">
    <property type="term" value="F:ATP binding"/>
    <property type="evidence" value="ECO:0007669"/>
    <property type="project" value="UniProtKB-UniRule"/>
</dbReference>
<reference evidence="9" key="1">
    <citation type="submission" date="2017-08" db="EMBL/GenBank/DDBJ databases">
        <authorList>
            <person name="Grouzdev D.S."/>
            <person name="Gaisin V.A."/>
            <person name="Rysina M.S."/>
            <person name="Gorlenko V.M."/>
        </authorList>
    </citation>
    <scope>NUCLEOTIDE SEQUENCE [LARGE SCALE GENOMIC DNA]</scope>
    <source>
        <strain evidence="9">Kir15-3F</strain>
    </source>
</reference>
<dbReference type="PANTHER" id="PTHR22683:SF41">
    <property type="entry name" value="DNA TRANSLOCASE FTSK"/>
    <property type="match status" value="1"/>
</dbReference>
<dbReference type="SUPFAM" id="SSF52540">
    <property type="entry name" value="P-loop containing nucleoside triphosphate hydrolases"/>
    <property type="match status" value="1"/>
</dbReference>